<dbReference type="InterPro" id="IPR018203">
    <property type="entry name" value="GDP_dissociation_inhibitor"/>
</dbReference>
<comment type="caution">
    <text evidence="2">The sequence shown here is derived from an EMBL/GenBank/DDBJ whole genome shotgun (WGS) entry which is preliminary data.</text>
</comment>
<proteinExistence type="inferred from homology"/>
<dbReference type="PANTHER" id="PTHR11787:SF4">
    <property type="entry name" value="CHM, RAB ESCORT PROTEIN 1"/>
    <property type="match status" value="1"/>
</dbReference>
<dbReference type="Proteomes" id="UP000285060">
    <property type="component" value="Unassembled WGS sequence"/>
</dbReference>
<sequence>MTAPVQEVAQRPHAFSLTNAFRCTLLHHAKDESFTPRSSSFNLDIQPKMLLSNSPLVDVLVHSGVGRYLDVMAMQGTFMYSAQPQREVDVTTLNERDLTSSRALKRPQNKQHDVATASFDQYESFTDVLAKHFKLSAALQQVVLYAVLLETSASPVVPLSTPNSLNAIYNFVTSIGKFAPSPYLTPMYGISEVAQSFCRLGAVYNGTYILRTPVAHLNIQDTTDECGGAVKCVGLSTAEGLSFRAKHVVLNASAHGHSLGYTPQSAVLRGIFIVGSSIQPGVDRLVVVIPPGEIAHPNEALSTSAVHVLQMDSAMGVCASGYFLVRRVTPNLN</sequence>
<name>A0A418AT64_9STRA</name>
<dbReference type="Gene3D" id="3.30.519.10">
    <property type="entry name" value="Guanine Nucleotide Dissociation Inhibitor, domain 2"/>
    <property type="match status" value="1"/>
</dbReference>
<dbReference type="EMBL" id="QUSY01000570">
    <property type="protein sequence ID" value="RHY28514.1"/>
    <property type="molecule type" value="Genomic_DNA"/>
</dbReference>
<dbReference type="SUPFAM" id="SSF51905">
    <property type="entry name" value="FAD/NAD(P)-binding domain"/>
    <property type="match status" value="1"/>
</dbReference>
<dbReference type="GO" id="GO:0016192">
    <property type="term" value="P:vesicle-mediated transport"/>
    <property type="evidence" value="ECO:0007669"/>
    <property type="project" value="TreeGrafter"/>
</dbReference>
<evidence type="ECO:0000256" key="1">
    <source>
        <dbReference type="ARBA" id="ARBA00005593"/>
    </source>
</evidence>
<dbReference type="GO" id="GO:0005829">
    <property type="term" value="C:cytosol"/>
    <property type="evidence" value="ECO:0007669"/>
    <property type="project" value="TreeGrafter"/>
</dbReference>
<gene>
    <name evidence="2" type="ORF">DYB32_005915</name>
</gene>
<dbReference type="GO" id="GO:0007264">
    <property type="term" value="P:small GTPase-mediated signal transduction"/>
    <property type="evidence" value="ECO:0007669"/>
    <property type="project" value="InterPro"/>
</dbReference>
<organism evidence="2 3">
    <name type="scientific">Aphanomyces invadans</name>
    <dbReference type="NCBI Taxonomy" id="157072"/>
    <lineage>
        <taxon>Eukaryota</taxon>
        <taxon>Sar</taxon>
        <taxon>Stramenopiles</taxon>
        <taxon>Oomycota</taxon>
        <taxon>Saprolegniomycetes</taxon>
        <taxon>Saprolegniales</taxon>
        <taxon>Verrucalvaceae</taxon>
        <taxon>Aphanomyces</taxon>
    </lineage>
</organism>
<reference evidence="2 3" key="1">
    <citation type="submission" date="2018-08" db="EMBL/GenBank/DDBJ databases">
        <title>Aphanomyces genome sequencing and annotation.</title>
        <authorList>
            <person name="Minardi D."/>
            <person name="Oidtmann B."/>
            <person name="Van Der Giezen M."/>
            <person name="Studholme D.J."/>
        </authorList>
    </citation>
    <scope>NUCLEOTIDE SEQUENCE [LARGE SCALE GENOMIC DNA]</scope>
    <source>
        <strain evidence="2 3">NJM0002</strain>
    </source>
</reference>
<dbReference type="InterPro" id="IPR036188">
    <property type="entry name" value="FAD/NAD-bd_sf"/>
</dbReference>
<evidence type="ECO:0000313" key="3">
    <source>
        <dbReference type="Proteomes" id="UP000285060"/>
    </source>
</evidence>
<dbReference type="VEuPathDB" id="FungiDB:H310_05673"/>
<dbReference type="AlphaFoldDB" id="A0A418AT64"/>
<dbReference type="PANTHER" id="PTHR11787">
    <property type="entry name" value="RAB GDP-DISSOCIATION INHIBITOR"/>
    <property type="match status" value="1"/>
</dbReference>
<comment type="similarity">
    <text evidence="1">Belongs to the Rab GDI family.</text>
</comment>
<accession>A0A418AT64</accession>
<dbReference type="Pfam" id="PF00996">
    <property type="entry name" value="GDI"/>
    <property type="match status" value="1"/>
</dbReference>
<keyword evidence="3" id="KW-1185">Reference proteome</keyword>
<evidence type="ECO:0000313" key="2">
    <source>
        <dbReference type="EMBL" id="RHY28514.1"/>
    </source>
</evidence>
<protein>
    <submittedName>
        <fullName evidence="2">Uncharacterized protein</fullName>
    </submittedName>
</protein>
<dbReference type="GO" id="GO:0005092">
    <property type="term" value="F:GDP-dissociation inhibitor activity"/>
    <property type="evidence" value="ECO:0007669"/>
    <property type="project" value="InterPro"/>
</dbReference>
<dbReference type="GO" id="GO:0005968">
    <property type="term" value="C:Rab-protein geranylgeranyltransferase complex"/>
    <property type="evidence" value="ECO:0007669"/>
    <property type="project" value="TreeGrafter"/>
</dbReference>
<dbReference type="Gene3D" id="3.50.50.60">
    <property type="entry name" value="FAD/NAD(P)-binding domain"/>
    <property type="match status" value="1"/>
</dbReference>
<dbReference type="GO" id="GO:0005634">
    <property type="term" value="C:nucleus"/>
    <property type="evidence" value="ECO:0007669"/>
    <property type="project" value="TreeGrafter"/>
</dbReference>
<dbReference type="PRINTS" id="PR00891">
    <property type="entry name" value="RABGDIREP"/>
</dbReference>